<evidence type="ECO:0000259" key="4">
    <source>
        <dbReference type="Pfam" id="PF13401"/>
    </source>
</evidence>
<dbReference type="PRINTS" id="PR00320">
    <property type="entry name" value="GPROTEINBRPT"/>
</dbReference>
<reference evidence="6" key="1">
    <citation type="journal article" date="2008" name="J. Bacteriol.">
        <title>Genome sequence of the streptomycin-producing microorganism Streptomyces griseus IFO 13350.</title>
        <authorList>
            <person name="Ohnishi Y."/>
            <person name="Ishikawa J."/>
            <person name="Hara H."/>
            <person name="Suzuki H."/>
            <person name="Ikenoya M."/>
            <person name="Ikeda H."/>
            <person name="Yamashita A."/>
            <person name="Hattori M."/>
            <person name="Horinouchi S."/>
        </authorList>
    </citation>
    <scope>NUCLEOTIDE SEQUENCE [LARGE SCALE GENOMIC DNA]</scope>
    <source>
        <strain evidence="6">JCM 4626 / NBRC 13350</strain>
    </source>
</reference>
<feature type="repeat" description="WD" evidence="3">
    <location>
        <begin position="1079"/>
        <end position="1122"/>
    </location>
</feature>
<dbReference type="InterPro" id="IPR020472">
    <property type="entry name" value="WD40_PAC1"/>
</dbReference>
<dbReference type="HOGENOM" id="CLU_002396_0_0_11"/>
<dbReference type="eggNOG" id="COG0265">
    <property type="taxonomic scope" value="Bacteria"/>
</dbReference>
<organism evidence="5 6">
    <name type="scientific">Streptomyces griseus subsp. griseus (strain JCM 4626 / CBS 651.72 / NBRC 13350 / KCC S-0626 / ISP 5235)</name>
    <dbReference type="NCBI Taxonomy" id="455632"/>
    <lineage>
        <taxon>Bacteria</taxon>
        <taxon>Bacillati</taxon>
        <taxon>Actinomycetota</taxon>
        <taxon>Actinomycetes</taxon>
        <taxon>Kitasatosporales</taxon>
        <taxon>Streptomycetaceae</taxon>
        <taxon>Streptomyces</taxon>
    </lineage>
</organism>
<dbReference type="InterPro" id="IPR015943">
    <property type="entry name" value="WD40/YVTN_repeat-like_dom_sf"/>
</dbReference>
<dbReference type="InterPro" id="IPR050349">
    <property type="entry name" value="WD_LIS1/nudF_dynein_reg"/>
</dbReference>
<accession>B1VRU7</accession>
<dbReference type="PANTHER" id="PTHR44129">
    <property type="entry name" value="WD REPEAT-CONTAINING PROTEIN POP1"/>
    <property type="match status" value="1"/>
</dbReference>
<sequence>MAFPKAESLQRRRVRVREVVAPPVEDQDIDDVAVLILEESVSRNHVARLRRPEVGSLVHRRWWAFGFPDGMLGNSSGGEIGEELGYGWVRLDTSARYPIQGGYSGAALWSPDYGAVVGMVGQGQGGNGDGRAITLRAIDACLPEQKLHLLADWSAESAGESAMAAWGWSLTDDPEAGRHWRPRARGVSTDAERGFRFCGRTAALQKIVSWLVGEEAKRQILVVTGSPGVGKSAVLGRIVTTADVSLSASLPPDESVRAPEGSVACAVHAKSKSALEVAEEIARAASANLPARVSDLAPHIRDALESGGRTGFTVVIDALDEAASPDEARLILRRVAQPLAENLEDLGVRVVVGSRRSDDAGSLFDEFGLSTNILDLDNPEFFDFADLATYALATLQLRGAERRDNPYNDVALAAPVADRIAQLSEGNFLVAGLIARAHGMYDHQPVGPERLTFPPTVDAALHEYLDLLPDVDGVPANAVLTALAYAEAPGMPLDLWRVTISALGHAVPSEKHLLAFARSSAANFLVETSTSDPQNAVFRLFHQALNDALVRQRSAVRDEGAIASALLQHGQSVGWSEAPAYLLRALPRHAERGRSVDQLLSDPTFALYADLRRLIPAATSASSPHARRQARLLRRTLRALDASPSDRAALLSVTETLDNLGNTYSTSAHPAPYRARWAAAVPHEEEAILEGHRDWVRTVCSVEAAGRQLLATASDDATVRLWDPETGELVRVLEGHSDYVLTVRTVATEQGKLLLTTSADGTARVWDPNQGETVRRFDGIGDWVRSACIGRMAGRTVLATASDDRVVRFWNMDTGREIRTVKAHHRHRIRAVCALGEVFAAAGDDGLIRLLDPRGGESIVLRGHGGSVNALCAFFLDERAMLATASADGTARVWDLESASQHVVLKGHREELNAVHAFSLEGRTVLATASDDGTARLWDPKTGNQLAVFNGHVDWVLDVCSLPLGGRTQLATAGSDGTVRLWNPNREQHAGLRGSTSVGAACALPLEAGTALATASNNGAVSLVNPETGEQLRTIKGSHGWDSCVCAVPVKGRTLLATSSTDRSARVWDPETSRQVRVLKGHGSRVKSMCILTSKGRTLLATGSADATARLWNPENGKQLRVLKGHTGWVLTMCVIPMDDRSVLATGSADGTARLWDPESGRQLHMVKDPSGRVQSMCAVDVGGRAVLAAAGRGTIGLWNPANGEQLRILESNSEVRSMCAIGVNGRSLLAVASDDRTVRLWDPANGQTVAEIPVGAAGRVVIEAGGLLLVSTWRGILALDLASRGLF</sequence>
<dbReference type="eggNOG" id="COG2319">
    <property type="taxonomic scope" value="Bacteria"/>
</dbReference>
<dbReference type="SMART" id="SM00320">
    <property type="entry name" value="WD40"/>
    <property type="match status" value="13"/>
</dbReference>
<dbReference type="SUPFAM" id="SSF52540">
    <property type="entry name" value="P-loop containing nucleoside triphosphate hydrolases"/>
    <property type="match status" value="1"/>
</dbReference>
<dbReference type="Gene3D" id="3.40.50.300">
    <property type="entry name" value="P-loop containing nucleotide triphosphate hydrolases"/>
    <property type="match status" value="1"/>
</dbReference>
<feature type="repeat" description="WD" evidence="3">
    <location>
        <begin position="798"/>
        <end position="820"/>
    </location>
</feature>
<dbReference type="Gene3D" id="2.130.10.10">
    <property type="entry name" value="YVTN repeat-like/Quinoprotein amine dehydrogenase"/>
    <property type="match status" value="3"/>
</dbReference>
<feature type="repeat" description="WD" evidence="3">
    <location>
        <begin position="689"/>
        <end position="732"/>
    </location>
</feature>
<feature type="repeat" description="WD" evidence="3">
    <location>
        <begin position="949"/>
        <end position="983"/>
    </location>
</feature>
<dbReference type="PROSITE" id="PS50082">
    <property type="entry name" value="WD_REPEATS_2"/>
    <property type="match status" value="10"/>
</dbReference>
<evidence type="ECO:0000313" key="6">
    <source>
        <dbReference type="Proteomes" id="UP000001685"/>
    </source>
</evidence>
<feature type="repeat" description="WD" evidence="3">
    <location>
        <begin position="1123"/>
        <end position="1166"/>
    </location>
</feature>
<dbReference type="InterPro" id="IPR027417">
    <property type="entry name" value="P-loop_NTPase"/>
</dbReference>
<name>B1VRU7_STRGG</name>
<dbReference type="SUPFAM" id="SSF50978">
    <property type="entry name" value="WD40 repeat-like"/>
    <property type="match status" value="2"/>
</dbReference>
<dbReference type="InterPro" id="IPR036322">
    <property type="entry name" value="WD40_repeat_dom_sf"/>
</dbReference>
<feature type="repeat" description="WD" evidence="3">
    <location>
        <begin position="733"/>
        <end position="776"/>
    </location>
</feature>
<protein>
    <submittedName>
        <fullName evidence="5">Hypothetical WD-repeat protein</fullName>
    </submittedName>
</protein>
<feature type="repeat" description="WD" evidence="3">
    <location>
        <begin position="905"/>
        <end position="948"/>
    </location>
</feature>
<feature type="repeat" description="WD" evidence="3">
    <location>
        <begin position="1055"/>
        <end position="1078"/>
    </location>
</feature>
<proteinExistence type="predicted"/>
<dbReference type="InterPro" id="IPR019775">
    <property type="entry name" value="WD40_repeat_CS"/>
</dbReference>
<dbReference type="Pfam" id="PF00400">
    <property type="entry name" value="WD40"/>
    <property type="match status" value="9"/>
</dbReference>
<dbReference type="Proteomes" id="UP000001685">
    <property type="component" value="Chromosome"/>
</dbReference>
<keyword evidence="1 3" id="KW-0853">WD repeat</keyword>
<evidence type="ECO:0000313" key="5">
    <source>
        <dbReference type="EMBL" id="BAG17515.1"/>
    </source>
</evidence>
<feature type="domain" description="ORC1/DEAH AAA+ ATPase" evidence="4">
    <location>
        <begin position="217"/>
        <end position="321"/>
    </location>
</feature>
<dbReference type="EMBL" id="AP009493">
    <property type="protein sequence ID" value="BAG17515.1"/>
    <property type="molecule type" value="Genomic_DNA"/>
</dbReference>
<dbReference type="GO" id="GO:0016887">
    <property type="term" value="F:ATP hydrolysis activity"/>
    <property type="evidence" value="ECO:0007669"/>
    <property type="project" value="InterPro"/>
</dbReference>
<dbReference type="CDD" id="cd00200">
    <property type="entry name" value="WD40"/>
    <property type="match status" value="2"/>
</dbReference>
<dbReference type="InterPro" id="IPR001680">
    <property type="entry name" value="WD40_rpt"/>
</dbReference>
<dbReference type="PROSITE" id="PS50294">
    <property type="entry name" value="WD_REPEATS_REGION"/>
    <property type="match status" value="3"/>
</dbReference>
<evidence type="ECO:0000256" key="1">
    <source>
        <dbReference type="ARBA" id="ARBA00022574"/>
    </source>
</evidence>
<evidence type="ECO:0000256" key="3">
    <source>
        <dbReference type="PROSITE-ProRule" id="PRU00221"/>
    </source>
</evidence>
<gene>
    <name evidence="5" type="ordered locus">SGR_686</name>
</gene>
<evidence type="ECO:0000256" key="2">
    <source>
        <dbReference type="ARBA" id="ARBA00022737"/>
    </source>
</evidence>
<dbReference type="Pfam" id="PF13401">
    <property type="entry name" value="AAA_22"/>
    <property type="match status" value="1"/>
</dbReference>
<dbReference type="KEGG" id="sgr:SGR_686"/>
<dbReference type="PROSITE" id="PS00678">
    <property type="entry name" value="WD_REPEATS_1"/>
    <property type="match status" value="1"/>
</dbReference>
<dbReference type="InterPro" id="IPR049945">
    <property type="entry name" value="AAA_22"/>
</dbReference>
<feature type="repeat" description="WD" evidence="3">
    <location>
        <begin position="1228"/>
        <end position="1252"/>
    </location>
</feature>
<dbReference type="eggNOG" id="COG1474">
    <property type="taxonomic scope" value="Bacteria"/>
</dbReference>
<keyword evidence="2" id="KW-0677">Repeat</keyword>
<feature type="repeat" description="WD" evidence="3">
    <location>
        <begin position="861"/>
        <end position="904"/>
    </location>
</feature>